<keyword evidence="2" id="KW-0732">Signal</keyword>
<dbReference type="Gene3D" id="2.20.200.10">
    <property type="entry name" value="Outer membrane efflux proteins (OEP)"/>
    <property type="match status" value="1"/>
</dbReference>
<evidence type="ECO:0000256" key="2">
    <source>
        <dbReference type="RuleBase" id="RU362097"/>
    </source>
</evidence>
<dbReference type="GO" id="GO:0005886">
    <property type="term" value="C:plasma membrane"/>
    <property type="evidence" value="ECO:0007669"/>
    <property type="project" value="UniProtKB-SubCell"/>
</dbReference>
<evidence type="ECO:0000313" key="4">
    <source>
        <dbReference type="Proteomes" id="UP001059380"/>
    </source>
</evidence>
<dbReference type="PANTHER" id="PTHR30203:SF25">
    <property type="entry name" value="OUTER MEMBRANE PROTEIN-RELATED"/>
    <property type="match status" value="1"/>
</dbReference>
<dbReference type="SUPFAM" id="SSF56954">
    <property type="entry name" value="Outer membrane efflux proteins (OEP)"/>
    <property type="match status" value="1"/>
</dbReference>
<dbReference type="InterPro" id="IPR003423">
    <property type="entry name" value="OMP_efflux"/>
</dbReference>
<comment type="similarity">
    <text evidence="1 2">Belongs to the outer membrane factor (OMF) (TC 1.B.17) family.</text>
</comment>
<dbReference type="KEGG" id="orp:MOP44_19695"/>
<keyword evidence="2" id="KW-1134">Transmembrane beta strand</keyword>
<comment type="subcellular location">
    <subcellularLocation>
        <location evidence="2">Cell membrane</location>
        <topology evidence="2">Lipid-anchor</topology>
    </subcellularLocation>
</comment>
<keyword evidence="2" id="KW-0564">Palmitate</keyword>
<dbReference type="Pfam" id="PF02321">
    <property type="entry name" value="OEP"/>
    <property type="match status" value="2"/>
</dbReference>
<evidence type="ECO:0000313" key="3">
    <source>
        <dbReference type="EMBL" id="UWZ82783.1"/>
    </source>
</evidence>
<dbReference type="AlphaFoldDB" id="A0A9J7BJC6"/>
<proteinExistence type="inferred from homology"/>
<dbReference type="Gene3D" id="1.20.1600.10">
    <property type="entry name" value="Outer membrane efflux proteins (OEP)"/>
    <property type="match status" value="1"/>
</dbReference>
<name>A0A9J7BJC6_9BACT</name>
<keyword evidence="4" id="KW-1185">Reference proteome</keyword>
<feature type="chain" id="PRO_5039961551" evidence="2">
    <location>
        <begin position="19"/>
        <end position="481"/>
    </location>
</feature>
<protein>
    <submittedName>
        <fullName evidence="3">Efflux transporter outer membrane subunit</fullName>
    </submittedName>
</protein>
<organism evidence="3 4">
    <name type="scientific">Occallatibacter riparius</name>
    <dbReference type="NCBI Taxonomy" id="1002689"/>
    <lineage>
        <taxon>Bacteria</taxon>
        <taxon>Pseudomonadati</taxon>
        <taxon>Acidobacteriota</taxon>
        <taxon>Terriglobia</taxon>
        <taxon>Terriglobales</taxon>
        <taxon>Acidobacteriaceae</taxon>
        <taxon>Occallatibacter</taxon>
    </lineage>
</organism>
<dbReference type="EMBL" id="CP093313">
    <property type="protein sequence ID" value="UWZ82783.1"/>
    <property type="molecule type" value="Genomic_DNA"/>
</dbReference>
<dbReference type="RefSeq" id="WP_260792004.1">
    <property type="nucleotide sequence ID" value="NZ_CP093313.1"/>
</dbReference>
<evidence type="ECO:0000256" key="1">
    <source>
        <dbReference type="ARBA" id="ARBA00007613"/>
    </source>
</evidence>
<dbReference type="GO" id="GO:0015562">
    <property type="term" value="F:efflux transmembrane transporter activity"/>
    <property type="evidence" value="ECO:0007669"/>
    <property type="project" value="InterPro"/>
</dbReference>
<dbReference type="Proteomes" id="UP001059380">
    <property type="component" value="Chromosome"/>
</dbReference>
<sequence length="481" mass="52546">MRSLNALLASIVLLSCMACSVGPHYKRPDTNLPAQFTAPVASGPVSSSPQPEAADTQFWHSFHDPELTALVERALASNNNLRSALAHYDAANALWRLSKFDRYPTVTASEEVGRQKLAASQAFGFPRNGRYSNSTVNASWELDFFGRIRHNVESQRQQLLASGSDLAAMQVAIAGEVAQTYIDLRGQQERLRVARQNVENEGRTVKLVEATYSAGRGTQFDLARVRALYESTTSRIPALQSAIALDEHRLAVLCGQLPGALVAELDQQKALPDLPEKIDPGTPADVVRRRPDVSASEQRLHAATEQIGVQTADLFPRVNFAGLLGMFQYHSDSTFDGVSPVNLAALNIDWSFLDRGRVRARIAASRADGDAQLAQYQQTILLALQDIEDALVRYARSREQDDQLRQAAADSKRAADLANVRYREGATGLLDMLDAERVELEAEDAYATSHLESASAAVSLYKSLAGGWPQQPPQAVRAAKP</sequence>
<keyword evidence="2" id="KW-0449">Lipoprotein</keyword>
<dbReference type="InterPro" id="IPR010131">
    <property type="entry name" value="MdtP/NodT-like"/>
</dbReference>
<gene>
    <name evidence="3" type="ORF">MOP44_19695</name>
</gene>
<dbReference type="NCBIfam" id="TIGR01845">
    <property type="entry name" value="outer_NodT"/>
    <property type="match status" value="1"/>
</dbReference>
<keyword evidence="2" id="KW-0472">Membrane</keyword>
<reference evidence="3" key="1">
    <citation type="submission" date="2021-04" db="EMBL/GenBank/DDBJ databases">
        <title>Phylogenetic analysis of Acidobacteriaceae.</title>
        <authorList>
            <person name="Qiu L."/>
            <person name="Zhang Q."/>
        </authorList>
    </citation>
    <scope>NUCLEOTIDE SEQUENCE</scope>
    <source>
        <strain evidence="3">DSM 25168</strain>
    </source>
</reference>
<keyword evidence="2" id="KW-0812">Transmembrane</keyword>
<dbReference type="PANTHER" id="PTHR30203">
    <property type="entry name" value="OUTER MEMBRANE CATION EFFLUX PROTEIN"/>
    <property type="match status" value="1"/>
</dbReference>
<feature type="signal peptide" evidence="2">
    <location>
        <begin position="1"/>
        <end position="18"/>
    </location>
</feature>
<accession>A0A9J7BJC6</accession>
<dbReference type="PROSITE" id="PS51257">
    <property type="entry name" value="PROKAR_LIPOPROTEIN"/>
    <property type="match status" value="1"/>
</dbReference>